<reference evidence="1" key="1">
    <citation type="submission" date="2024-07" db="EMBL/GenBank/DDBJ databases">
        <authorList>
            <person name="Bringhurst R.M."/>
            <person name="Homer T.E."/>
        </authorList>
    </citation>
    <scope>NUCLEOTIDE SEQUENCE</scope>
</reference>
<proteinExistence type="predicted"/>
<organism evidence="1">
    <name type="scientific">Pseudomonas phage HRDY3</name>
    <dbReference type="NCBI Taxonomy" id="3236930"/>
    <lineage>
        <taxon>Viruses</taxon>
    </lineage>
</organism>
<protein>
    <submittedName>
        <fullName evidence="1">Uncharacterized protein</fullName>
    </submittedName>
</protein>
<dbReference type="EMBL" id="PQ015379">
    <property type="protein sequence ID" value="XDJ15368.1"/>
    <property type="molecule type" value="Genomic_DNA"/>
</dbReference>
<name>A0AB39CEN5_9VIRU</name>
<accession>A0AB39CEN5</accession>
<sequence length="132" mass="15414">MKKYELHDIVAYFEDRGRDIDRHQEMADAAEAAFKGLFNHACDFALGFDPYYTDRELANIGTEGQRGEPDQIRAAHFLFNEDGALREWLKNYLERMRFDNAPSLGSDLATLYFGVEMTRITDRRYTAVYAWK</sequence>
<evidence type="ECO:0000313" key="1">
    <source>
        <dbReference type="EMBL" id="XDJ15368.1"/>
    </source>
</evidence>